<evidence type="ECO:0000313" key="3">
    <source>
        <dbReference type="EMBL" id="BBI50940.1"/>
    </source>
</evidence>
<evidence type="ECO:0000313" key="4">
    <source>
        <dbReference type="Proteomes" id="UP000289555"/>
    </source>
</evidence>
<dbReference type="InterPro" id="IPR027065">
    <property type="entry name" value="Lon_Prtase"/>
</dbReference>
<name>A0ABM7GK29_9GAMM</name>
<dbReference type="Proteomes" id="UP000289555">
    <property type="component" value="Chromosome"/>
</dbReference>
<comment type="caution">
    <text evidence="1">Lacks conserved residue(s) required for the propagation of feature annotation.</text>
</comment>
<dbReference type="PROSITE" id="PS51786">
    <property type="entry name" value="LON_PROTEOLYTIC"/>
    <property type="match status" value="1"/>
</dbReference>
<dbReference type="PRINTS" id="PR00830">
    <property type="entry name" value="ENDOLAPTASE"/>
</dbReference>
<dbReference type="InterPro" id="IPR020568">
    <property type="entry name" value="Ribosomal_Su5_D2-typ_SF"/>
</dbReference>
<dbReference type="PANTHER" id="PTHR10046">
    <property type="entry name" value="ATP DEPENDENT LON PROTEASE FAMILY MEMBER"/>
    <property type="match status" value="1"/>
</dbReference>
<sequence>MVTAIVSAYTQRAVRCDVAMTGEVNLRGEVLPIGGLKEKLLAARRGGIKTVLIPEENRRDLKEVPDNIKGALDIRPVRWIDDVLAVALADKVEDGAPLQSTEASFSNNVVASTH</sequence>
<protein>
    <recommendedName>
        <fullName evidence="2">Lon proteolytic domain-containing protein</fullName>
    </recommendedName>
</protein>
<reference evidence="4" key="1">
    <citation type="journal article" date="2019" name="Microbiol. Resour. Announc.">
        <title>Complete Genome Sequence of Halomonas olivaria, a Moderately Halophilic Bacterium Isolated from Olive Processing Effluents, Obtained by Nanopore Sequencing.</title>
        <authorList>
            <person name="Nagata S."/>
            <person name="Ii K.M."/>
            <person name="Tsukimi T."/>
            <person name="Miura M.C."/>
            <person name="Galipon J."/>
            <person name="Arakawa K."/>
        </authorList>
    </citation>
    <scope>NUCLEOTIDE SEQUENCE [LARGE SCALE GENOMIC DNA]</scope>
    <source>
        <strain evidence="4">TYRC17</strain>
    </source>
</reference>
<dbReference type="InterPro" id="IPR008269">
    <property type="entry name" value="Lon_proteolytic"/>
</dbReference>
<accession>A0ABM7GK29</accession>
<gene>
    <name evidence="3" type="ORF">HORIV_33610</name>
</gene>
<dbReference type="InterPro" id="IPR014721">
    <property type="entry name" value="Ribsml_uS5_D2-typ_fold_subgr"/>
</dbReference>
<evidence type="ECO:0000256" key="1">
    <source>
        <dbReference type="PROSITE-ProRule" id="PRU01122"/>
    </source>
</evidence>
<keyword evidence="4" id="KW-1185">Reference proteome</keyword>
<dbReference type="SUPFAM" id="SSF54211">
    <property type="entry name" value="Ribosomal protein S5 domain 2-like"/>
    <property type="match status" value="1"/>
</dbReference>
<dbReference type="Pfam" id="PF05362">
    <property type="entry name" value="Lon_C"/>
    <property type="match status" value="1"/>
</dbReference>
<dbReference type="EMBL" id="AP019416">
    <property type="protein sequence ID" value="BBI50940.1"/>
    <property type="molecule type" value="Genomic_DNA"/>
</dbReference>
<evidence type="ECO:0000259" key="2">
    <source>
        <dbReference type="PROSITE" id="PS51786"/>
    </source>
</evidence>
<feature type="domain" description="Lon proteolytic" evidence="2">
    <location>
        <begin position="1"/>
        <end position="90"/>
    </location>
</feature>
<organism evidence="3 4">
    <name type="scientific">Vreelandella olivaria</name>
    <dbReference type="NCBI Taxonomy" id="390919"/>
    <lineage>
        <taxon>Bacteria</taxon>
        <taxon>Pseudomonadati</taxon>
        <taxon>Pseudomonadota</taxon>
        <taxon>Gammaproteobacteria</taxon>
        <taxon>Oceanospirillales</taxon>
        <taxon>Halomonadaceae</taxon>
        <taxon>Vreelandella</taxon>
    </lineage>
</organism>
<dbReference type="Gene3D" id="3.30.230.10">
    <property type="match status" value="1"/>
</dbReference>
<proteinExistence type="predicted"/>